<keyword evidence="1" id="KW-0812">Transmembrane</keyword>
<name>A0A6G3XYG1_9ACTN</name>
<feature type="non-terminal residue" evidence="2">
    <location>
        <position position="88"/>
    </location>
</feature>
<dbReference type="AlphaFoldDB" id="A0A6G3XYG1"/>
<keyword evidence="1" id="KW-1133">Transmembrane helix</keyword>
<feature type="transmembrane region" description="Helical" evidence="1">
    <location>
        <begin position="6"/>
        <end position="27"/>
    </location>
</feature>
<accession>A0A6G3XYG1</accession>
<proteinExistence type="predicted"/>
<reference evidence="2" key="1">
    <citation type="submission" date="2020-01" db="EMBL/GenBank/DDBJ databases">
        <title>Insect and environment-associated Actinomycetes.</title>
        <authorList>
            <person name="Currrie C."/>
            <person name="Chevrette M."/>
            <person name="Carlson C."/>
            <person name="Stubbendieck R."/>
            <person name="Wendt-Pienkowski E."/>
        </authorList>
    </citation>
    <scope>NUCLEOTIDE SEQUENCE</scope>
    <source>
        <strain evidence="2">SID7499</strain>
    </source>
</reference>
<gene>
    <name evidence="2" type="ORF">G3M58_92535</name>
</gene>
<sequence>VEQRTAFAFAGNLFLVCLLLLMGPWVLTPLMRLWTALVPSRGVAWHLAVQSCRTRAARSVTTVLPFALSLSFIALFMTMGSVMPGSTA</sequence>
<dbReference type="EMBL" id="JAAGMN010010032">
    <property type="protein sequence ID" value="NEE22875.1"/>
    <property type="molecule type" value="Genomic_DNA"/>
</dbReference>
<keyword evidence="1" id="KW-0472">Membrane</keyword>
<organism evidence="2">
    <name type="scientific">Streptomyces sp. SID7499</name>
    <dbReference type="NCBI Taxonomy" id="2706086"/>
    <lineage>
        <taxon>Bacteria</taxon>
        <taxon>Bacillati</taxon>
        <taxon>Actinomycetota</taxon>
        <taxon>Actinomycetes</taxon>
        <taxon>Kitasatosporales</taxon>
        <taxon>Streptomycetaceae</taxon>
        <taxon>Streptomyces</taxon>
    </lineage>
</organism>
<feature type="non-terminal residue" evidence="2">
    <location>
        <position position="1"/>
    </location>
</feature>
<feature type="transmembrane region" description="Helical" evidence="1">
    <location>
        <begin position="63"/>
        <end position="83"/>
    </location>
</feature>
<comment type="caution">
    <text evidence="2">The sequence shown here is derived from an EMBL/GenBank/DDBJ whole genome shotgun (WGS) entry which is preliminary data.</text>
</comment>
<evidence type="ECO:0000313" key="2">
    <source>
        <dbReference type="EMBL" id="NEE22875.1"/>
    </source>
</evidence>
<evidence type="ECO:0000256" key="1">
    <source>
        <dbReference type="SAM" id="Phobius"/>
    </source>
</evidence>
<protein>
    <submittedName>
        <fullName evidence="2">ABC transporter permease</fullName>
    </submittedName>
</protein>